<keyword evidence="5" id="KW-1185">Reference proteome</keyword>
<feature type="signal peptide" evidence="3">
    <location>
        <begin position="1"/>
        <end position="30"/>
    </location>
</feature>
<accession>A0A1J9PU93</accession>
<protein>
    <recommendedName>
        <fullName evidence="6">GPI anchored protein</fullName>
    </recommendedName>
</protein>
<keyword evidence="2" id="KW-0472">Membrane</keyword>
<dbReference type="Proteomes" id="UP000182235">
    <property type="component" value="Unassembled WGS sequence"/>
</dbReference>
<dbReference type="STRING" id="1447872.A0A1J9PU93"/>
<feature type="region of interest" description="Disordered" evidence="1">
    <location>
        <begin position="94"/>
        <end position="124"/>
    </location>
</feature>
<sequence length="479" mass="50571">MQILPAPRPAHHILVLRLCTLQLLTSLTYAATDIANNNISNIAIARERLVQRDGEIQSRLAGQPPVGVRRMTDDEGEKFWLDYWYFDDDVGGDSIGQQQQSNSRERRGNDEAFGRSMDHAGFNRPENQKVEGLEDGLMNSSIASLYPPFPLHGNIAGEKGEDTDNGGGRWGMSLPFLGRSFSRWTPRDGGLMFGRRNFKCPVDTEPCTSINRPNSCCGTGSKCIFVKDTGLGDVGCCTAGATCSGDLIECAKGYRPCPYNPGGGCCIPGYSCVDQGCIYISTITVIDTPAPPPAPPSTYNPPVSTDTKPANPPFRPTSNPSATITLPPSTTQTITGCPTGFYACSAAYYGGCCRTGRDCNPTSCPTISSTTIVDDNGATIVMPIDPDASRSPPNGQAGRRCASGWTSCAASAGGGCCPDGFVCAQASCTVSAEGLGTAVVGKMAPENGVDRGVIGGGVGVWAYLMMIMTMTMMMVMEGS</sequence>
<dbReference type="PANTHER" id="PTHR39599">
    <property type="entry name" value="GPI-ANCHORED PROTEIN (EUROFUNG)-RELATED-RELATED"/>
    <property type="match status" value="1"/>
</dbReference>
<feature type="transmembrane region" description="Helical" evidence="2">
    <location>
        <begin position="453"/>
        <end position="475"/>
    </location>
</feature>
<dbReference type="AlphaFoldDB" id="A0A1J9PU93"/>
<evidence type="ECO:0000313" key="4">
    <source>
        <dbReference type="EMBL" id="OJD19977.1"/>
    </source>
</evidence>
<feature type="region of interest" description="Disordered" evidence="1">
    <location>
        <begin position="290"/>
        <end position="324"/>
    </location>
</feature>
<dbReference type="OrthoDB" id="2426396at2759"/>
<feature type="compositionally biased region" description="Pro residues" evidence="1">
    <location>
        <begin position="290"/>
        <end position="299"/>
    </location>
</feature>
<keyword evidence="2" id="KW-1133">Transmembrane helix</keyword>
<gene>
    <name evidence="4" type="ORF">AJ78_00173</name>
</gene>
<name>A0A1J9PU93_9EURO</name>
<proteinExistence type="predicted"/>
<evidence type="ECO:0000256" key="1">
    <source>
        <dbReference type="SAM" id="MobiDB-lite"/>
    </source>
</evidence>
<dbReference type="VEuPathDB" id="FungiDB:AJ78_00173"/>
<feature type="chain" id="PRO_5011978321" description="GPI anchored protein" evidence="3">
    <location>
        <begin position="31"/>
        <end position="479"/>
    </location>
</feature>
<feature type="compositionally biased region" description="Basic and acidic residues" evidence="1">
    <location>
        <begin position="103"/>
        <end position="118"/>
    </location>
</feature>
<reference evidence="4 5" key="1">
    <citation type="submission" date="2015-07" db="EMBL/GenBank/DDBJ databases">
        <title>Emmonsia species relationships and genome sequence.</title>
        <authorList>
            <consortium name="The Broad Institute Genomics Platform"/>
            <person name="Cuomo C.A."/>
            <person name="Munoz J.F."/>
            <person name="Imamovic A."/>
            <person name="Priest M.E."/>
            <person name="Young S."/>
            <person name="Clay O.K."/>
            <person name="McEwen J.G."/>
        </authorList>
    </citation>
    <scope>NUCLEOTIDE SEQUENCE [LARGE SCALE GENOMIC DNA]</scope>
    <source>
        <strain evidence="4 5">UAMH 9510</strain>
    </source>
</reference>
<evidence type="ECO:0000256" key="2">
    <source>
        <dbReference type="SAM" id="Phobius"/>
    </source>
</evidence>
<organism evidence="4 5">
    <name type="scientific">Emergomyces pasteurianus Ep9510</name>
    <dbReference type="NCBI Taxonomy" id="1447872"/>
    <lineage>
        <taxon>Eukaryota</taxon>
        <taxon>Fungi</taxon>
        <taxon>Dikarya</taxon>
        <taxon>Ascomycota</taxon>
        <taxon>Pezizomycotina</taxon>
        <taxon>Eurotiomycetes</taxon>
        <taxon>Eurotiomycetidae</taxon>
        <taxon>Onygenales</taxon>
        <taxon>Ajellomycetaceae</taxon>
        <taxon>Emergomyces</taxon>
    </lineage>
</organism>
<comment type="caution">
    <text evidence="4">The sequence shown here is derived from an EMBL/GenBank/DDBJ whole genome shotgun (WGS) entry which is preliminary data.</text>
</comment>
<evidence type="ECO:0000256" key="3">
    <source>
        <dbReference type="SAM" id="SignalP"/>
    </source>
</evidence>
<dbReference type="PANTHER" id="PTHR39599:SF2">
    <property type="entry name" value="ANCHORED PROTEIN, PUTATIVE (AFU_ORTHOLOGUE AFUA_1G09650)-RELATED"/>
    <property type="match status" value="1"/>
</dbReference>
<evidence type="ECO:0008006" key="6">
    <source>
        <dbReference type="Google" id="ProtNLM"/>
    </source>
</evidence>
<evidence type="ECO:0000313" key="5">
    <source>
        <dbReference type="Proteomes" id="UP000182235"/>
    </source>
</evidence>
<dbReference type="EMBL" id="LGRN01000002">
    <property type="protein sequence ID" value="OJD19977.1"/>
    <property type="molecule type" value="Genomic_DNA"/>
</dbReference>
<keyword evidence="2" id="KW-0812">Transmembrane</keyword>
<keyword evidence="3" id="KW-0732">Signal</keyword>